<keyword evidence="3" id="KW-1185">Reference proteome</keyword>
<reference evidence="2 3" key="1">
    <citation type="submission" date="2021-05" db="EMBL/GenBank/DDBJ databases">
        <title>Aequorivita echinoideorum JCM 30378 genome.</title>
        <authorList>
            <person name="Zhang H."/>
            <person name="Li C."/>
        </authorList>
    </citation>
    <scope>NUCLEOTIDE SEQUENCE [LARGE SCALE GENOMIC DNA]</scope>
    <source>
        <strain evidence="2 3">JCM30378</strain>
    </source>
</reference>
<comment type="caution">
    <text evidence="2">The sequence shown here is derived from an EMBL/GenBank/DDBJ whole genome shotgun (WGS) entry which is preliminary data.</text>
</comment>
<gene>
    <name evidence="2" type="ORF">KIV10_01160</name>
</gene>
<evidence type="ECO:0000313" key="3">
    <source>
        <dbReference type="Proteomes" id="UP001297092"/>
    </source>
</evidence>
<accession>A0ABS5S2W5</accession>
<feature type="chain" id="PRO_5045639313" evidence="1">
    <location>
        <begin position="20"/>
        <end position="776"/>
    </location>
</feature>
<protein>
    <submittedName>
        <fullName evidence="2">T9SS type B sorting domain-containing protein</fullName>
    </submittedName>
</protein>
<dbReference type="InterPro" id="IPR026341">
    <property type="entry name" value="T9SS_type_B"/>
</dbReference>
<evidence type="ECO:0000256" key="1">
    <source>
        <dbReference type="SAM" id="SignalP"/>
    </source>
</evidence>
<proteinExistence type="predicted"/>
<dbReference type="Gene3D" id="2.60.40.10">
    <property type="entry name" value="Immunoglobulins"/>
    <property type="match status" value="1"/>
</dbReference>
<keyword evidence="1" id="KW-0732">Signal</keyword>
<dbReference type="NCBIfam" id="TIGR04131">
    <property type="entry name" value="Bac_Flav_CTERM"/>
    <property type="match status" value="1"/>
</dbReference>
<dbReference type="InterPro" id="IPR013783">
    <property type="entry name" value="Ig-like_fold"/>
</dbReference>
<dbReference type="NCBIfam" id="NF038133">
    <property type="entry name" value="choice_anch_L"/>
    <property type="match status" value="1"/>
</dbReference>
<dbReference type="Pfam" id="PF13585">
    <property type="entry name" value="CHU_C"/>
    <property type="match status" value="1"/>
</dbReference>
<sequence length="776" mass="84655">MKFLIHLLIALGCASSALSQNLQIDATTYTPQQLIEDILIDSGCIENVQISQTIGGNFQDGDKSFGYFSANDSNFPFEKGLVLSTGKLANVPGPNNSLSDDDAPGWGGDQDLENALNISNTTNATIIEFDFIPKADNIQFRYLFASEEYQEGSPNTCIYSDAFAFLIKPIGGNYTNIAVVPGTNTPVLVTTVHSGIPGSCPPINANYFEGWNGTNVPINFNGQTKVLVAEAPVVIDQPYHIKLVIADEVNYRYDSAVFLEGGSFNIAANLGPDRSFATQSPLCDDEVYILDATPEGTTPEGYKWFRNGNLIPGENTAQLTVTTAGVYSVEVDFGNDCIAHDEVTIDYADPITVFDTELVQCDPGVDGRATFNLFDAQPNVTNGNTSLEIASFHKSFENAQNNLQPIVNPSNYTNTIAEEVVYARVVSILGCVGVAAVTLKTTANTLSDFNLAVCSNPETPGFGTFNLSEITAEIIAIYGNAVTVNYYATYNQAIAQVNELSLPYTNTVSGIQTIYVRISGEIGCVGTAAINLRVLDTPEFQGPTEYIYCLNTFPRKIRISAGVVGTQSDLLFEWSTGETTSSIEVNEAGTFTINVTRRRPIFGENFTCSASKTFTVIASEPPQVTYQLSGNLGSETVTILASGEGDYLYSLDGSSFSENFIFENVGPGIHTAVVIDANGCGSTTIEVFVLGFPNYFTPNNDGHHDFWEIKGVNYEKYQLARVEIFDRFGKMLYTLRRFENGWDGTYRGRPVPSSDYWFKAVFNDGRFHRGHFTLKR</sequence>
<dbReference type="RefSeq" id="WP_214111653.1">
    <property type="nucleotide sequence ID" value="NZ_JAHCTB010000001.1"/>
</dbReference>
<name>A0ABS5S2W5_9FLAO</name>
<organism evidence="2 3">
    <name type="scientific">Aequorivita echinoideorum</name>
    <dbReference type="NCBI Taxonomy" id="1549647"/>
    <lineage>
        <taxon>Bacteria</taxon>
        <taxon>Pseudomonadati</taxon>
        <taxon>Bacteroidota</taxon>
        <taxon>Flavobacteriia</taxon>
        <taxon>Flavobacteriales</taxon>
        <taxon>Flavobacteriaceae</taxon>
        <taxon>Aequorivita</taxon>
    </lineage>
</organism>
<feature type="signal peptide" evidence="1">
    <location>
        <begin position="1"/>
        <end position="19"/>
    </location>
</feature>
<dbReference type="EMBL" id="JAHCTB010000001">
    <property type="protein sequence ID" value="MBT0606779.1"/>
    <property type="molecule type" value="Genomic_DNA"/>
</dbReference>
<dbReference type="InterPro" id="IPR049804">
    <property type="entry name" value="Choice_anch_L"/>
</dbReference>
<dbReference type="Proteomes" id="UP001297092">
    <property type="component" value="Unassembled WGS sequence"/>
</dbReference>
<evidence type="ECO:0000313" key="2">
    <source>
        <dbReference type="EMBL" id="MBT0606779.1"/>
    </source>
</evidence>